<comment type="similarity">
    <text evidence="1">Belongs to the LysR transcriptional regulatory family.</text>
</comment>
<gene>
    <name evidence="6" type="ORF">ACFQS8_02955</name>
</gene>
<dbReference type="CDD" id="cd08422">
    <property type="entry name" value="PBP2_CrgA_like"/>
    <property type="match status" value="1"/>
</dbReference>
<dbReference type="InterPro" id="IPR036388">
    <property type="entry name" value="WH-like_DNA-bd_sf"/>
</dbReference>
<dbReference type="SUPFAM" id="SSF53850">
    <property type="entry name" value="Periplasmic binding protein-like II"/>
    <property type="match status" value="1"/>
</dbReference>
<keyword evidence="4" id="KW-0804">Transcription</keyword>
<sequence>MSKYEELEAFARTVEAGSFTAAAKQLGVAKSAVSRRIQDLEARLDTQLIVRTTRKLTLTDQGRAFFERARVLLCDWEETEAIVSQNQKSISGIIRISAPLSFGVSHLGPALIEFQQLHPAIHLDVDFTDRRVDLISEGIDVAIRIGHLPDSGLIARKIANIRTIAVASPDYISHHGMPQTPDDLKGLFELRYSLRNTHRWSYVSPDGVPGELEIPPKLSASNGEFLRDAAIAGMGVLLEPSFLLYDDIRAGKLVQILPEYSWDELGAYAVYPPIRHLSARIRAIVDHIAKHCGGQKPYWDDF</sequence>
<dbReference type="Pfam" id="PF00126">
    <property type="entry name" value="HTH_1"/>
    <property type="match status" value="1"/>
</dbReference>
<dbReference type="InterPro" id="IPR058163">
    <property type="entry name" value="LysR-type_TF_proteobact-type"/>
</dbReference>
<dbReference type="Proteomes" id="UP001596492">
    <property type="component" value="Unassembled WGS sequence"/>
</dbReference>
<protein>
    <submittedName>
        <fullName evidence="6">LysR substrate-binding domain-containing protein</fullName>
    </submittedName>
</protein>
<proteinExistence type="inferred from homology"/>
<dbReference type="Gene3D" id="1.10.10.10">
    <property type="entry name" value="Winged helix-like DNA-binding domain superfamily/Winged helix DNA-binding domain"/>
    <property type="match status" value="1"/>
</dbReference>
<dbReference type="SUPFAM" id="SSF46785">
    <property type="entry name" value="Winged helix' DNA-binding domain"/>
    <property type="match status" value="1"/>
</dbReference>
<evidence type="ECO:0000313" key="6">
    <source>
        <dbReference type="EMBL" id="MFC7290563.1"/>
    </source>
</evidence>
<dbReference type="InterPro" id="IPR036390">
    <property type="entry name" value="WH_DNA-bd_sf"/>
</dbReference>
<dbReference type="PROSITE" id="PS50931">
    <property type="entry name" value="HTH_LYSR"/>
    <property type="match status" value="1"/>
</dbReference>
<name>A0ABW2II09_9PROT</name>
<comment type="caution">
    <text evidence="6">The sequence shown here is derived from an EMBL/GenBank/DDBJ whole genome shotgun (WGS) entry which is preliminary data.</text>
</comment>
<evidence type="ECO:0000256" key="1">
    <source>
        <dbReference type="ARBA" id="ARBA00009437"/>
    </source>
</evidence>
<evidence type="ECO:0000313" key="7">
    <source>
        <dbReference type="Proteomes" id="UP001596492"/>
    </source>
</evidence>
<feature type="domain" description="HTH lysR-type" evidence="5">
    <location>
        <begin position="1"/>
        <end position="59"/>
    </location>
</feature>
<dbReference type="EMBL" id="JBHTBR010000002">
    <property type="protein sequence ID" value="MFC7290563.1"/>
    <property type="molecule type" value="Genomic_DNA"/>
</dbReference>
<evidence type="ECO:0000256" key="4">
    <source>
        <dbReference type="ARBA" id="ARBA00023163"/>
    </source>
</evidence>
<accession>A0ABW2II09</accession>
<organism evidence="6 7">
    <name type="scientific">Hirschia litorea</name>
    <dbReference type="NCBI Taxonomy" id="1199156"/>
    <lineage>
        <taxon>Bacteria</taxon>
        <taxon>Pseudomonadati</taxon>
        <taxon>Pseudomonadota</taxon>
        <taxon>Alphaproteobacteria</taxon>
        <taxon>Hyphomonadales</taxon>
        <taxon>Hyphomonadaceae</taxon>
        <taxon>Hirschia</taxon>
    </lineage>
</organism>
<evidence type="ECO:0000256" key="3">
    <source>
        <dbReference type="ARBA" id="ARBA00023125"/>
    </source>
</evidence>
<dbReference type="InterPro" id="IPR000847">
    <property type="entry name" value="LysR_HTH_N"/>
</dbReference>
<dbReference type="Pfam" id="PF03466">
    <property type="entry name" value="LysR_substrate"/>
    <property type="match status" value="1"/>
</dbReference>
<evidence type="ECO:0000259" key="5">
    <source>
        <dbReference type="PROSITE" id="PS50931"/>
    </source>
</evidence>
<keyword evidence="3" id="KW-0238">DNA-binding</keyword>
<dbReference type="PANTHER" id="PTHR30537">
    <property type="entry name" value="HTH-TYPE TRANSCRIPTIONAL REGULATOR"/>
    <property type="match status" value="1"/>
</dbReference>
<reference evidence="7" key="1">
    <citation type="journal article" date="2019" name="Int. J. Syst. Evol. Microbiol.">
        <title>The Global Catalogue of Microorganisms (GCM) 10K type strain sequencing project: providing services to taxonomists for standard genome sequencing and annotation.</title>
        <authorList>
            <consortium name="The Broad Institute Genomics Platform"/>
            <consortium name="The Broad Institute Genome Sequencing Center for Infectious Disease"/>
            <person name="Wu L."/>
            <person name="Ma J."/>
        </authorList>
    </citation>
    <scope>NUCLEOTIDE SEQUENCE [LARGE SCALE GENOMIC DNA]</scope>
    <source>
        <strain evidence="7">CCUG 51308</strain>
    </source>
</reference>
<dbReference type="PANTHER" id="PTHR30537:SF5">
    <property type="entry name" value="HTH-TYPE TRANSCRIPTIONAL ACTIVATOR TTDR-RELATED"/>
    <property type="match status" value="1"/>
</dbReference>
<evidence type="ECO:0000256" key="2">
    <source>
        <dbReference type="ARBA" id="ARBA00023015"/>
    </source>
</evidence>
<dbReference type="InterPro" id="IPR005119">
    <property type="entry name" value="LysR_subst-bd"/>
</dbReference>
<keyword evidence="7" id="KW-1185">Reference proteome</keyword>
<dbReference type="RefSeq" id="WP_382165554.1">
    <property type="nucleotide sequence ID" value="NZ_JBHTBR010000002.1"/>
</dbReference>
<keyword evidence="2" id="KW-0805">Transcription regulation</keyword>
<dbReference type="Gene3D" id="3.40.190.290">
    <property type="match status" value="1"/>
</dbReference>
<dbReference type="PRINTS" id="PR00039">
    <property type="entry name" value="HTHLYSR"/>
</dbReference>